<organism evidence="3 4">
    <name type="scientific">Acinetobacter celticus</name>
    <dbReference type="NCBI Taxonomy" id="1891224"/>
    <lineage>
        <taxon>Bacteria</taxon>
        <taxon>Pseudomonadati</taxon>
        <taxon>Pseudomonadota</taxon>
        <taxon>Gammaproteobacteria</taxon>
        <taxon>Moraxellales</taxon>
        <taxon>Moraxellaceae</taxon>
        <taxon>Acinetobacter</taxon>
    </lineage>
</organism>
<dbReference type="InterPro" id="IPR011528">
    <property type="entry name" value="NERD"/>
</dbReference>
<sequence>MFSQLFWPMILFMVLFALITFFKSSLFKGKFGEWVVSKQASVFLGEQYVMLNNCTLPTEPEGTTQIDHILLSPYGIFVIETKNYKGWIFGGERQKNWTQKIYKRSYKFQNPLHQNYKHMKVLEDVLSDILEPQYMHSVIMFLPESEFKTAMPENVLQGKAWVDYVKSFQEEVIPAMKLKRIQLRIEKEVLEKSWKTDRAHVQYLKQKNMPTQNEL</sequence>
<dbReference type="Proteomes" id="UP000186553">
    <property type="component" value="Unassembled WGS sequence"/>
</dbReference>
<keyword evidence="1" id="KW-1133">Transmembrane helix</keyword>
<protein>
    <submittedName>
        <fullName evidence="3">NERD nuclease</fullName>
    </submittedName>
</protein>
<feature type="transmembrane region" description="Helical" evidence="1">
    <location>
        <begin position="6"/>
        <end position="22"/>
    </location>
</feature>
<comment type="caution">
    <text evidence="3">The sequence shown here is derived from an EMBL/GenBank/DDBJ whole genome shotgun (WGS) entry which is preliminary data.</text>
</comment>
<proteinExistence type="predicted"/>
<accession>A0A1C3CT83</accession>
<dbReference type="EMBL" id="MBDL01000014">
    <property type="protein sequence ID" value="ODA11939.1"/>
    <property type="molecule type" value="Genomic_DNA"/>
</dbReference>
<reference evidence="3 4" key="1">
    <citation type="submission" date="2016-07" db="EMBL/GenBank/DDBJ databases">
        <title>Acinetobacter sp. ANC 4603.</title>
        <authorList>
            <person name="Radolfova-Krizova L."/>
            <person name="Nemec A."/>
        </authorList>
    </citation>
    <scope>NUCLEOTIDE SEQUENCE [LARGE SCALE GENOMIC DNA]</scope>
    <source>
        <strain evidence="3 4">ANC 4603</strain>
    </source>
</reference>
<evidence type="ECO:0000313" key="3">
    <source>
        <dbReference type="EMBL" id="ODA11939.1"/>
    </source>
</evidence>
<gene>
    <name evidence="3" type="ORF">BBP83_13200</name>
</gene>
<evidence type="ECO:0000256" key="1">
    <source>
        <dbReference type="SAM" id="Phobius"/>
    </source>
</evidence>
<keyword evidence="4" id="KW-1185">Reference proteome</keyword>
<feature type="domain" description="NERD" evidence="2">
    <location>
        <begin position="28"/>
        <end position="145"/>
    </location>
</feature>
<evidence type="ECO:0000313" key="4">
    <source>
        <dbReference type="Proteomes" id="UP000186553"/>
    </source>
</evidence>
<name>A0A1C3CT83_9GAMM</name>
<evidence type="ECO:0000259" key="2">
    <source>
        <dbReference type="PROSITE" id="PS50965"/>
    </source>
</evidence>
<keyword evidence="1" id="KW-0812">Transmembrane</keyword>
<keyword evidence="1" id="KW-0472">Membrane</keyword>
<dbReference type="Pfam" id="PF08378">
    <property type="entry name" value="NERD"/>
    <property type="match status" value="1"/>
</dbReference>
<dbReference type="PROSITE" id="PS50965">
    <property type="entry name" value="NERD"/>
    <property type="match status" value="1"/>
</dbReference>
<dbReference type="STRING" id="1891224.BBP83_13200"/>
<dbReference type="AlphaFoldDB" id="A0A1C3CT83"/>